<comment type="caution">
    <text evidence="1">The sequence shown here is derived from an EMBL/GenBank/DDBJ whole genome shotgun (WGS) entry which is preliminary data.</text>
</comment>
<dbReference type="Proteomes" id="UP000298484">
    <property type="component" value="Unassembled WGS sequence"/>
</dbReference>
<dbReference type="InterPro" id="IPR013815">
    <property type="entry name" value="ATP_grasp_subdomain_1"/>
</dbReference>
<gene>
    <name evidence="1" type="ORF">E4U82_16545</name>
</gene>
<dbReference type="GO" id="GO:0005737">
    <property type="term" value="C:cytoplasm"/>
    <property type="evidence" value="ECO:0007669"/>
    <property type="project" value="TreeGrafter"/>
</dbReference>
<dbReference type="PANTHER" id="PTHR21621">
    <property type="entry name" value="RIBOSOMAL PROTEIN S6 MODIFICATION PROTEIN"/>
    <property type="match status" value="1"/>
</dbReference>
<dbReference type="InterPro" id="IPR026838">
    <property type="entry name" value="YheC/D"/>
</dbReference>
<evidence type="ECO:0000313" key="2">
    <source>
        <dbReference type="Proteomes" id="UP000298484"/>
    </source>
</evidence>
<reference evidence="1 2" key="1">
    <citation type="submission" date="2019-03" db="EMBL/GenBank/DDBJ databases">
        <title>Genome sequence of Lentibacillus salicampi ATCC BAA-719.</title>
        <authorList>
            <person name="Maclea K.S."/>
            <person name="Simoes Junior M."/>
        </authorList>
    </citation>
    <scope>NUCLEOTIDE SEQUENCE [LARGE SCALE GENOMIC DNA]</scope>
    <source>
        <strain evidence="1 2">ATCC BAA-719</strain>
    </source>
</reference>
<accession>A0A4Y9A7B5</accession>
<dbReference type="AlphaFoldDB" id="A0A4Y9A7B5"/>
<sequence length="332" mass="38545">MYVGYMRNVRKPTKFTKLLAKTTKYHGIDLAFFHPEDIDLNQKTIKAKILVNNKWVQKEIAVPLFVDVTTYSFRYKKQIRFLHRYSYFTAGKSIAKHKFQEKIRDDGEFADLLIPTVTHSNFNSLFKFLKEHKHIVAKPNKGQKGEGIYKVSKNKNKYFLSYKEDEKQITKRKLKRFSKEVLNQKSYVYQKYIDSTTISGDPFDCRIRLEKDGKGEWEVVKYLMRIGTGQKVVSNVVQGGSVSEMTPFLKYNYASNWKSIKESLIKLGNTFPYKIEEVCQQNLSSLGIDIGIDKAANLYLFEVNHAPGTEFGEGAIATVKSDYYKYMLDKLS</sequence>
<dbReference type="GO" id="GO:0009432">
    <property type="term" value="P:SOS response"/>
    <property type="evidence" value="ECO:0007669"/>
    <property type="project" value="TreeGrafter"/>
</dbReference>
<dbReference type="GO" id="GO:0018169">
    <property type="term" value="F:ribosomal S6-glutamic acid ligase activity"/>
    <property type="evidence" value="ECO:0007669"/>
    <property type="project" value="TreeGrafter"/>
</dbReference>
<dbReference type="Gene3D" id="3.30.470.20">
    <property type="entry name" value="ATP-grasp fold, B domain"/>
    <property type="match status" value="1"/>
</dbReference>
<dbReference type="EMBL" id="SRHY01000044">
    <property type="protein sequence ID" value="TFJ91636.1"/>
    <property type="molecule type" value="Genomic_DNA"/>
</dbReference>
<dbReference type="PANTHER" id="PTHR21621:SF0">
    <property type="entry name" value="BETA-CITRYLGLUTAMATE SYNTHASE B-RELATED"/>
    <property type="match status" value="1"/>
</dbReference>
<name>A0A4Y9A7B5_9BACI</name>
<dbReference type="Gene3D" id="3.30.1490.20">
    <property type="entry name" value="ATP-grasp fold, A domain"/>
    <property type="match status" value="1"/>
</dbReference>
<proteinExistence type="predicted"/>
<evidence type="ECO:0000313" key="1">
    <source>
        <dbReference type="EMBL" id="TFJ91636.1"/>
    </source>
</evidence>
<organism evidence="1 2">
    <name type="scientific">Lentibacillus salicampi</name>
    <dbReference type="NCBI Taxonomy" id="175306"/>
    <lineage>
        <taxon>Bacteria</taxon>
        <taxon>Bacillati</taxon>
        <taxon>Bacillota</taxon>
        <taxon>Bacilli</taxon>
        <taxon>Bacillales</taxon>
        <taxon>Bacillaceae</taxon>
        <taxon>Lentibacillus</taxon>
    </lineage>
</organism>
<dbReference type="OrthoDB" id="7869153at2"/>
<dbReference type="Pfam" id="PF14398">
    <property type="entry name" value="ATPgrasp_YheCD"/>
    <property type="match status" value="1"/>
</dbReference>
<protein>
    <recommendedName>
        <fullName evidence="3">ATP-grasp domain-containing protein</fullName>
    </recommendedName>
</protein>
<dbReference type="GO" id="GO:0005524">
    <property type="term" value="F:ATP binding"/>
    <property type="evidence" value="ECO:0007669"/>
    <property type="project" value="InterPro"/>
</dbReference>
<keyword evidence="2" id="KW-1185">Reference proteome</keyword>
<dbReference type="SUPFAM" id="SSF56059">
    <property type="entry name" value="Glutathione synthetase ATP-binding domain-like"/>
    <property type="match status" value="1"/>
</dbReference>
<evidence type="ECO:0008006" key="3">
    <source>
        <dbReference type="Google" id="ProtNLM"/>
    </source>
</evidence>
<dbReference type="RefSeq" id="WP_135111283.1">
    <property type="nucleotide sequence ID" value="NZ_SRHY01000044.1"/>
</dbReference>